<dbReference type="FunFam" id="1.10.10.10:FF:000001">
    <property type="entry name" value="LysR family transcriptional regulator"/>
    <property type="match status" value="1"/>
</dbReference>
<dbReference type="GO" id="GO:0000976">
    <property type="term" value="F:transcription cis-regulatory region binding"/>
    <property type="evidence" value="ECO:0007669"/>
    <property type="project" value="TreeGrafter"/>
</dbReference>
<dbReference type="SUPFAM" id="SSF46785">
    <property type="entry name" value="Winged helix' DNA-binding domain"/>
    <property type="match status" value="1"/>
</dbReference>
<feature type="domain" description="HTH lysR-type" evidence="5">
    <location>
        <begin position="2"/>
        <end position="59"/>
    </location>
</feature>
<evidence type="ECO:0000256" key="2">
    <source>
        <dbReference type="ARBA" id="ARBA00023015"/>
    </source>
</evidence>
<dbReference type="AlphaFoldDB" id="A0A4P6M1Y6"/>
<comment type="similarity">
    <text evidence="1">Belongs to the LysR transcriptional regulatory family.</text>
</comment>
<keyword evidence="3" id="KW-0238">DNA-binding</keyword>
<dbReference type="GO" id="GO:0003700">
    <property type="term" value="F:DNA-binding transcription factor activity"/>
    <property type="evidence" value="ECO:0007669"/>
    <property type="project" value="InterPro"/>
</dbReference>
<keyword evidence="4" id="KW-0804">Transcription</keyword>
<dbReference type="InterPro" id="IPR036388">
    <property type="entry name" value="WH-like_DNA-bd_sf"/>
</dbReference>
<evidence type="ECO:0000259" key="5">
    <source>
        <dbReference type="PROSITE" id="PS50931"/>
    </source>
</evidence>
<dbReference type="PRINTS" id="PR00039">
    <property type="entry name" value="HTHLYSR"/>
</dbReference>
<protein>
    <submittedName>
        <fullName evidence="6">HTH-type transcriptional activator CmpR</fullName>
    </submittedName>
</protein>
<accession>A0A4P6M1Y6</accession>
<dbReference type="KEGG" id="bpro:PMF13cell1_03968"/>
<dbReference type="InterPro" id="IPR005119">
    <property type="entry name" value="LysR_subst-bd"/>
</dbReference>
<dbReference type="InterPro" id="IPR000847">
    <property type="entry name" value="LysR_HTH_N"/>
</dbReference>
<dbReference type="EMBL" id="CP035945">
    <property type="protein sequence ID" value="QBE98402.1"/>
    <property type="molecule type" value="Genomic_DNA"/>
</dbReference>
<dbReference type="RefSeq" id="WP_243125943.1">
    <property type="nucleotide sequence ID" value="NZ_CP035945.1"/>
</dbReference>
<dbReference type="SUPFAM" id="SSF53850">
    <property type="entry name" value="Periplasmic binding protein-like II"/>
    <property type="match status" value="1"/>
</dbReference>
<name>A0A4P6M1Y6_9FIRM</name>
<dbReference type="Gene3D" id="1.10.10.10">
    <property type="entry name" value="Winged helix-like DNA-binding domain superfamily/Winged helix DNA-binding domain"/>
    <property type="match status" value="1"/>
</dbReference>
<proteinExistence type="inferred from homology"/>
<dbReference type="PROSITE" id="PS50931">
    <property type="entry name" value="HTH_LYSR"/>
    <property type="match status" value="1"/>
</dbReference>
<dbReference type="InterPro" id="IPR036390">
    <property type="entry name" value="WH_DNA-bd_sf"/>
</dbReference>
<organism evidence="6 7">
    <name type="scientific">Blautia producta</name>
    <dbReference type="NCBI Taxonomy" id="33035"/>
    <lineage>
        <taxon>Bacteria</taxon>
        <taxon>Bacillati</taxon>
        <taxon>Bacillota</taxon>
        <taxon>Clostridia</taxon>
        <taxon>Lachnospirales</taxon>
        <taxon>Lachnospiraceae</taxon>
        <taxon>Blautia</taxon>
    </lineage>
</organism>
<evidence type="ECO:0000313" key="7">
    <source>
        <dbReference type="Proteomes" id="UP000289794"/>
    </source>
</evidence>
<evidence type="ECO:0000256" key="3">
    <source>
        <dbReference type="ARBA" id="ARBA00023125"/>
    </source>
</evidence>
<reference evidence="6 7" key="1">
    <citation type="submission" date="2019-01" db="EMBL/GenBank/DDBJ databases">
        <title>PMF-metabolizing Aryl O-demethylase.</title>
        <authorList>
            <person name="Kim M."/>
        </authorList>
    </citation>
    <scope>NUCLEOTIDE SEQUENCE [LARGE SCALE GENOMIC DNA]</scope>
    <source>
        <strain evidence="6 7">PMF1</strain>
    </source>
</reference>
<evidence type="ECO:0000256" key="1">
    <source>
        <dbReference type="ARBA" id="ARBA00009437"/>
    </source>
</evidence>
<evidence type="ECO:0000313" key="6">
    <source>
        <dbReference type="EMBL" id="QBE98402.1"/>
    </source>
</evidence>
<evidence type="ECO:0000256" key="4">
    <source>
        <dbReference type="ARBA" id="ARBA00023163"/>
    </source>
</evidence>
<dbReference type="Proteomes" id="UP000289794">
    <property type="component" value="Chromosome"/>
</dbReference>
<keyword evidence="2" id="KW-0805">Transcription regulation</keyword>
<dbReference type="Pfam" id="PF03466">
    <property type="entry name" value="LysR_substrate"/>
    <property type="match status" value="1"/>
</dbReference>
<dbReference type="Pfam" id="PF00126">
    <property type="entry name" value="HTH_1"/>
    <property type="match status" value="1"/>
</dbReference>
<dbReference type="Gene3D" id="3.40.190.290">
    <property type="match status" value="1"/>
</dbReference>
<dbReference type="PANTHER" id="PTHR30126:SF91">
    <property type="entry name" value="LYSR FAMILY TRANSCRIPTIONAL REGULATOR"/>
    <property type="match status" value="1"/>
</dbReference>
<sequence>MMTLRHLYIFKTVTETNNFTKAAQKLYITQSAVSHAIRELEEYAQTALFDRLSKRVQLTRSGELLLEEILPVLAACESLDKRIKGLEKQAPIHVVSSITIAIHWLPNILAGFRKQWPGVTVQVEVVSAANALETLQSGKADLALLEGSVPQGPFFHASFDKYPLLAACSPQYPCSHTSMDQDTFCSEKLLLREKGSAIRDVLDSALLLSGHSVRPLWVSVNSPALIEAAKAGLGITVLPDLLLKDELEKGSLIPLDIKGLSLENELFAVWHRDKFLSAPLHALLSCIAPV</sequence>
<gene>
    <name evidence="6" type="primary">cmpR_3</name>
    <name evidence="6" type="ORF">PMF13cell1_03968</name>
</gene>
<dbReference type="PANTHER" id="PTHR30126">
    <property type="entry name" value="HTH-TYPE TRANSCRIPTIONAL REGULATOR"/>
    <property type="match status" value="1"/>
</dbReference>